<sequence length="113" mass="12276">MLLDFLGKGGSGLNDCPTLFATDQDSYAVIGWATDRAGTVEIPHLLLGFLEPDTFLGARLEDTGRGTFLVSGRPITDHETLDQLTMETYEAPIEVPKVERTFYGATASRQPVA</sequence>
<protein>
    <submittedName>
        <fullName evidence="1">Uncharacterized protein</fullName>
    </submittedName>
</protein>
<accession>A0A516NY04</accession>
<proteinExistence type="predicted"/>
<organism evidence="1 2">
    <name type="scientific">Nocardia otitidiscaviarum</name>
    <dbReference type="NCBI Taxonomy" id="1823"/>
    <lineage>
        <taxon>Bacteria</taxon>
        <taxon>Bacillati</taxon>
        <taxon>Actinomycetota</taxon>
        <taxon>Actinomycetes</taxon>
        <taxon>Mycobacteriales</taxon>
        <taxon>Nocardiaceae</taxon>
        <taxon>Nocardia</taxon>
    </lineage>
</organism>
<dbReference type="KEGG" id="nod:FOH10_24185"/>
<dbReference type="AlphaFoldDB" id="A0A516NY04"/>
<evidence type="ECO:0000313" key="1">
    <source>
        <dbReference type="EMBL" id="QDP83733.1"/>
    </source>
</evidence>
<name>A0A516NY04_9NOCA</name>
<dbReference type="Proteomes" id="UP000317039">
    <property type="component" value="Chromosome"/>
</dbReference>
<reference evidence="1 2" key="1">
    <citation type="submission" date="2019-07" db="EMBL/GenBank/DDBJ databases">
        <title>Complete Genome Sequence and Methylome Analysis of Nocardia otitidis-caviarum NEB252.</title>
        <authorList>
            <person name="Fomenkov A."/>
            <person name="Anton B.P."/>
            <person name="Vincze T."/>
            <person name="Roberts R.J."/>
        </authorList>
    </citation>
    <scope>NUCLEOTIDE SEQUENCE [LARGE SCALE GENOMIC DNA]</scope>
    <source>
        <strain evidence="1 2">NEB252</strain>
    </source>
</reference>
<evidence type="ECO:0000313" key="2">
    <source>
        <dbReference type="Proteomes" id="UP000317039"/>
    </source>
</evidence>
<gene>
    <name evidence="1" type="ORF">FOH10_24185</name>
</gene>
<dbReference type="EMBL" id="CP041695">
    <property type="protein sequence ID" value="QDP83733.1"/>
    <property type="molecule type" value="Genomic_DNA"/>
</dbReference>